<accession>A0A1H0UG92</accession>
<gene>
    <name evidence="1" type="ORF">SAMN04490202_5361</name>
</gene>
<protein>
    <submittedName>
        <fullName evidence="1">Uncharacterized protein</fullName>
    </submittedName>
</protein>
<sequence>MTNNPKRRPGFRYPSRLHAKPATAILLSPQRLSLSATCYSLLGGPANITRHLNHWFSTTGGWVTRCSIINTDFFDESDIVRYCWSATSMKAVYGHTLYEP</sequence>
<dbReference type="EMBL" id="LT629709">
    <property type="protein sequence ID" value="SDP65018.1"/>
    <property type="molecule type" value="Genomic_DNA"/>
</dbReference>
<name>A0A1H0UG92_PSERE</name>
<evidence type="ECO:0000313" key="2">
    <source>
        <dbReference type="Proteomes" id="UP000198549"/>
    </source>
</evidence>
<reference evidence="1 2" key="1">
    <citation type="submission" date="2016-10" db="EMBL/GenBank/DDBJ databases">
        <authorList>
            <person name="de Groot N.N."/>
        </authorList>
    </citation>
    <scope>NUCLEOTIDE SEQUENCE [LARGE SCALE GENOMIC DNA]</scope>
    <source>
        <strain evidence="1 2">BS3776</strain>
    </source>
</reference>
<dbReference type="Proteomes" id="UP000198549">
    <property type="component" value="Chromosome I"/>
</dbReference>
<dbReference type="AlphaFoldDB" id="A0A1H0UG92"/>
<organism evidence="1 2">
    <name type="scientific">Pseudomonas reinekei</name>
    <dbReference type="NCBI Taxonomy" id="395598"/>
    <lineage>
        <taxon>Bacteria</taxon>
        <taxon>Pseudomonadati</taxon>
        <taxon>Pseudomonadota</taxon>
        <taxon>Gammaproteobacteria</taxon>
        <taxon>Pseudomonadales</taxon>
        <taxon>Pseudomonadaceae</taxon>
        <taxon>Pseudomonas</taxon>
    </lineage>
</organism>
<evidence type="ECO:0000313" key="1">
    <source>
        <dbReference type="EMBL" id="SDP65018.1"/>
    </source>
</evidence>
<proteinExistence type="predicted"/>